<dbReference type="PATRIC" id="fig|1302649.3.peg.2546"/>
<reference evidence="1 2" key="1">
    <citation type="submission" date="2014-08" db="EMBL/GenBank/DDBJ databases">
        <title>Genome sequence of Tetragenococcus muriaticus.</title>
        <authorList>
            <person name="Chuea-nongthon C."/>
            <person name="Rodtong S."/>
            <person name="Yongsawatdigul J."/>
            <person name="Steele J.L."/>
            <person name="Liu X.-y."/>
            <person name="Speers J."/>
            <person name="Glasner J.D."/>
            <person name="Neeno-Eckwall E.C."/>
        </authorList>
    </citation>
    <scope>NUCLEOTIDE SEQUENCE [LARGE SCALE GENOMIC DNA]</scope>
    <source>
        <strain evidence="1 2">PMC-11-5</strain>
    </source>
</reference>
<evidence type="ECO:0000313" key="2">
    <source>
        <dbReference type="Proteomes" id="UP000029380"/>
    </source>
</evidence>
<dbReference type="Proteomes" id="UP000029380">
    <property type="component" value="Unassembled WGS sequence"/>
</dbReference>
<comment type="caution">
    <text evidence="1">The sequence shown here is derived from an EMBL/GenBank/DDBJ whole genome shotgun (WGS) entry which is preliminary data.</text>
</comment>
<evidence type="ECO:0000313" key="1">
    <source>
        <dbReference type="EMBL" id="KFN89178.1"/>
    </source>
</evidence>
<protein>
    <submittedName>
        <fullName evidence="1">Uncharacterized protein</fullName>
    </submittedName>
</protein>
<dbReference type="AlphaFoldDB" id="A0A091CBU2"/>
<proteinExistence type="predicted"/>
<dbReference type="AntiFam" id="ANF00057">
    <property type="entry name" value="Translation of E. coli type CRISPR repeat"/>
</dbReference>
<sequence length="209" mass="24087">MRERRPFAIVGWYHTRITPAYAGKTKSLGITTKAVKDHPRLCGKDFLCFLQHFVELGSPPLMRERLLRFRFLIQVLRITPAYAGKTFNHTKTAWPILGSPPLMRERLDDTGGDGSDLRITPAYAGKTNMSLYLLRLKKDHPRLCGKDLLNVDEPKKLIGSPPLMRERLRLNPYINRSFRITPAYAGKTLYTYRRLHVSRDHPRLCGKDS</sequence>
<dbReference type="EMBL" id="JPVU01000293">
    <property type="protein sequence ID" value="KFN89178.1"/>
    <property type="molecule type" value="Genomic_DNA"/>
</dbReference>
<name>A0A091CBU2_9ENTE</name>
<organism evidence="1 2">
    <name type="scientific">Tetragenococcus muriaticus PMC-11-5</name>
    <dbReference type="NCBI Taxonomy" id="1302649"/>
    <lineage>
        <taxon>Bacteria</taxon>
        <taxon>Bacillati</taxon>
        <taxon>Bacillota</taxon>
        <taxon>Bacilli</taxon>
        <taxon>Lactobacillales</taxon>
        <taxon>Enterococcaceae</taxon>
        <taxon>Tetragenococcus</taxon>
    </lineage>
</organism>
<gene>
    <name evidence="1" type="ORF">TMUPMC115_2560</name>
</gene>
<accession>A0A091CBU2</accession>